<evidence type="ECO:0000256" key="4">
    <source>
        <dbReference type="ARBA" id="ARBA00040028"/>
    </source>
</evidence>
<keyword evidence="3" id="KW-0687">Ribonucleoprotein</keyword>
<evidence type="ECO:0000256" key="5">
    <source>
        <dbReference type="ARBA" id="ARBA00042960"/>
    </source>
</evidence>
<dbReference type="SUPFAM" id="SSF46561">
    <property type="entry name" value="Ribosomal protein L29 (L29p)"/>
    <property type="match status" value="1"/>
</dbReference>
<comment type="similarity">
    <text evidence="1">Belongs to the universal ribosomal protein uL29 family.</text>
</comment>
<accession>A0ABQ8HFL0</accession>
<dbReference type="NCBIfam" id="TIGR00012">
    <property type="entry name" value="L29"/>
    <property type="match status" value="1"/>
</dbReference>
<sequence>MASKSITYGPFTLFCLQMMAKRDQELEEIRAKTIEEINEEAVDLKGELFMLHLQISVRNEFKSSEFRRMCKRVLDKAKAVMVTVNIALGDGKA</sequence>
<proteinExistence type="inferred from homology"/>
<dbReference type="InterPro" id="IPR050063">
    <property type="entry name" value="Ribosomal_protein_uL29"/>
</dbReference>
<dbReference type="Gene3D" id="1.10.287.310">
    <property type="match status" value="1"/>
</dbReference>
<dbReference type="InterPro" id="IPR036049">
    <property type="entry name" value="Ribosomal_uL29_sf"/>
</dbReference>
<dbReference type="Pfam" id="PF00831">
    <property type="entry name" value="Ribosomal_L29"/>
    <property type="match status" value="1"/>
</dbReference>
<dbReference type="EMBL" id="JAFEMO010000011">
    <property type="protein sequence ID" value="KAH7557397.1"/>
    <property type="molecule type" value="Genomic_DNA"/>
</dbReference>
<name>A0ABQ8HFL0_9ROSI</name>
<evidence type="ECO:0000256" key="1">
    <source>
        <dbReference type="ARBA" id="ARBA00009254"/>
    </source>
</evidence>
<dbReference type="PANTHER" id="PTHR10916:SF0">
    <property type="entry name" value="LARGE RIBOSOMAL SUBUNIT PROTEIN UL29C"/>
    <property type="match status" value="1"/>
</dbReference>
<keyword evidence="7" id="KW-1185">Reference proteome</keyword>
<comment type="caution">
    <text evidence="6">The sequence shown here is derived from an EMBL/GenBank/DDBJ whole genome shotgun (WGS) entry which is preliminary data.</text>
</comment>
<gene>
    <name evidence="6" type="ORF">JRO89_XS11G0143500</name>
</gene>
<organism evidence="6 7">
    <name type="scientific">Xanthoceras sorbifolium</name>
    <dbReference type="NCBI Taxonomy" id="99658"/>
    <lineage>
        <taxon>Eukaryota</taxon>
        <taxon>Viridiplantae</taxon>
        <taxon>Streptophyta</taxon>
        <taxon>Embryophyta</taxon>
        <taxon>Tracheophyta</taxon>
        <taxon>Spermatophyta</taxon>
        <taxon>Magnoliopsida</taxon>
        <taxon>eudicotyledons</taxon>
        <taxon>Gunneridae</taxon>
        <taxon>Pentapetalae</taxon>
        <taxon>rosids</taxon>
        <taxon>malvids</taxon>
        <taxon>Sapindales</taxon>
        <taxon>Sapindaceae</taxon>
        <taxon>Xanthoceroideae</taxon>
        <taxon>Xanthoceras</taxon>
    </lineage>
</organism>
<dbReference type="PANTHER" id="PTHR10916">
    <property type="entry name" value="60S RIBOSOMAL PROTEIN L35/50S RIBOSOMAL PROTEIN L29"/>
    <property type="match status" value="1"/>
</dbReference>
<evidence type="ECO:0000313" key="6">
    <source>
        <dbReference type="EMBL" id="KAH7557397.1"/>
    </source>
</evidence>
<evidence type="ECO:0000256" key="3">
    <source>
        <dbReference type="ARBA" id="ARBA00023274"/>
    </source>
</evidence>
<dbReference type="Proteomes" id="UP000827721">
    <property type="component" value="Unassembled WGS sequence"/>
</dbReference>
<evidence type="ECO:0000256" key="2">
    <source>
        <dbReference type="ARBA" id="ARBA00022980"/>
    </source>
</evidence>
<dbReference type="InterPro" id="IPR001854">
    <property type="entry name" value="Ribosomal_uL29"/>
</dbReference>
<reference evidence="6 7" key="1">
    <citation type="submission" date="2021-02" db="EMBL/GenBank/DDBJ databases">
        <title>Plant Genome Project.</title>
        <authorList>
            <person name="Zhang R.-G."/>
        </authorList>
    </citation>
    <scope>NUCLEOTIDE SEQUENCE [LARGE SCALE GENOMIC DNA]</scope>
    <source>
        <tissue evidence="6">Leaves</tissue>
    </source>
</reference>
<protein>
    <recommendedName>
        <fullName evidence="4">Large ribosomal subunit protein uL29c</fullName>
    </recommendedName>
    <alternativeName>
        <fullName evidence="5">50S ribosomal protein L29, chloroplastic</fullName>
    </alternativeName>
</protein>
<keyword evidence="2" id="KW-0689">Ribosomal protein</keyword>
<evidence type="ECO:0000313" key="7">
    <source>
        <dbReference type="Proteomes" id="UP000827721"/>
    </source>
</evidence>